<dbReference type="EMBL" id="BNJK01000001">
    <property type="protein sequence ID" value="GHO96503.1"/>
    <property type="molecule type" value="Genomic_DNA"/>
</dbReference>
<feature type="transmembrane region" description="Helical" evidence="1">
    <location>
        <begin position="74"/>
        <end position="92"/>
    </location>
</feature>
<dbReference type="Proteomes" id="UP000597444">
    <property type="component" value="Unassembled WGS sequence"/>
</dbReference>
<keyword evidence="1" id="KW-0472">Membrane</keyword>
<reference evidence="2" key="1">
    <citation type="submission" date="2020-10" db="EMBL/GenBank/DDBJ databases">
        <title>Taxonomic study of unclassified bacteria belonging to the class Ktedonobacteria.</title>
        <authorList>
            <person name="Yabe S."/>
            <person name="Wang C.M."/>
            <person name="Zheng Y."/>
            <person name="Sakai Y."/>
            <person name="Cavaletti L."/>
            <person name="Monciardini P."/>
            <person name="Donadio S."/>
        </authorList>
    </citation>
    <scope>NUCLEOTIDE SEQUENCE</scope>
    <source>
        <strain evidence="2">ID150040</strain>
    </source>
</reference>
<gene>
    <name evidence="2" type="ORF">KSF_065510</name>
</gene>
<evidence type="ECO:0000313" key="3">
    <source>
        <dbReference type="Proteomes" id="UP000597444"/>
    </source>
</evidence>
<keyword evidence="1" id="KW-1133">Transmembrane helix</keyword>
<evidence type="ECO:0000256" key="1">
    <source>
        <dbReference type="SAM" id="Phobius"/>
    </source>
</evidence>
<feature type="transmembrane region" description="Helical" evidence="1">
    <location>
        <begin position="38"/>
        <end position="62"/>
    </location>
</feature>
<evidence type="ECO:0000313" key="2">
    <source>
        <dbReference type="EMBL" id="GHO96503.1"/>
    </source>
</evidence>
<keyword evidence="1" id="KW-0812">Transmembrane</keyword>
<protein>
    <submittedName>
        <fullName evidence="2">Uncharacterized protein</fullName>
    </submittedName>
</protein>
<proteinExistence type="predicted"/>
<organism evidence="2 3">
    <name type="scientific">Reticulibacter mediterranei</name>
    <dbReference type="NCBI Taxonomy" id="2778369"/>
    <lineage>
        <taxon>Bacteria</taxon>
        <taxon>Bacillati</taxon>
        <taxon>Chloroflexota</taxon>
        <taxon>Ktedonobacteria</taxon>
        <taxon>Ktedonobacterales</taxon>
        <taxon>Reticulibacteraceae</taxon>
        <taxon>Reticulibacter</taxon>
    </lineage>
</organism>
<dbReference type="AlphaFoldDB" id="A0A8J3N5H6"/>
<sequence length="122" mass="13794">MLGLVIQHTNQDGSVVYRLGFADGKQWEQTGGIAAFRWLASIFSLCLIVVYLITNVAIFFFVRKCHEFRVLSHVIAPGVSGLILLLPLASLYCLHCLSLETHSSPWRLLRFPSHQTSYQSSW</sequence>
<accession>A0A8J3N5H6</accession>
<keyword evidence="3" id="KW-1185">Reference proteome</keyword>
<comment type="caution">
    <text evidence="2">The sequence shown here is derived from an EMBL/GenBank/DDBJ whole genome shotgun (WGS) entry which is preliminary data.</text>
</comment>
<name>A0A8J3N5H6_9CHLR</name>